<evidence type="ECO:0000256" key="1">
    <source>
        <dbReference type="SAM" id="Phobius"/>
    </source>
</evidence>
<feature type="transmembrane region" description="Helical" evidence="1">
    <location>
        <begin position="63"/>
        <end position="86"/>
    </location>
</feature>
<feature type="transmembrane region" description="Helical" evidence="1">
    <location>
        <begin position="250"/>
        <end position="272"/>
    </location>
</feature>
<keyword evidence="2" id="KW-0378">Hydrolase</keyword>
<keyword evidence="1" id="KW-0472">Membrane</keyword>
<dbReference type="EMBL" id="JAVREM010000064">
    <property type="protein sequence ID" value="MDT0322460.1"/>
    <property type="molecule type" value="Genomic_DNA"/>
</dbReference>
<feature type="transmembrane region" description="Helical" evidence="1">
    <location>
        <begin position="142"/>
        <end position="164"/>
    </location>
</feature>
<accession>A0ABU2LY42</accession>
<keyword evidence="3" id="KW-1185">Reference proteome</keyword>
<comment type="caution">
    <text evidence="2">The sequence shown here is derived from an EMBL/GenBank/DDBJ whole genome shotgun (WGS) entry which is preliminary data.</text>
</comment>
<dbReference type="RefSeq" id="WP_311603074.1">
    <property type="nucleotide sequence ID" value="NZ_JAVREM010000064.1"/>
</dbReference>
<reference evidence="3" key="1">
    <citation type="submission" date="2023-07" db="EMBL/GenBank/DDBJ databases">
        <title>30 novel species of actinomycetes from the DSMZ collection.</title>
        <authorList>
            <person name="Nouioui I."/>
        </authorList>
    </citation>
    <scope>NUCLEOTIDE SEQUENCE [LARGE SCALE GENOMIC DNA]</scope>
    <source>
        <strain evidence="3">DSM 44918</strain>
    </source>
</reference>
<organism evidence="2 3">
    <name type="scientific">Streptomyces millisiae</name>
    <dbReference type="NCBI Taxonomy" id="3075542"/>
    <lineage>
        <taxon>Bacteria</taxon>
        <taxon>Bacillati</taxon>
        <taxon>Actinomycetota</taxon>
        <taxon>Actinomycetes</taxon>
        <taxon>Kitasatosporales</taxon>
        <taxon>Streptomycetaceae</taxon>
        <taxon>Streptomyces</taxon>
    </lineage>
</organism>
<feature type="transmembrane region" description="Helical" evidence="1">
    <location>
        <begin position="196"/>
        <end position="218"/>
    </location>
</feature>
<keyword evidence="1" id="KW-1133">Transmembrane helix</keyword>
<name>A0ABU2LY42_9ACTN</name>
<feature type="transmembrane region" description="Helical" evidence="1">
    <location>
        <begin position="21"/>
        <end position="43"/>
    </location>
</feature>
<dbReference type="Pfam" id="PF04307">
    <property type="entry name" value="YdjM"/>
    <property type="match status" value="1"/>
</dbReference>
<dbReference type="InterPro" id="IPR007404">
    <property type="entry name" value="YdjM-like"/>
</dbReference>
<evidence type="ECO:0000313" key="2">
    <source>
        <dbReference type="EMBL" id="MDT0322460.1"/>
    </source>
</evidence>
<proteinExistence type="predicted"/>
<gene>
    <name evidence="2" type="ORF">RNC47_29500</name>
</gene>
<keyword evidence="1" id="KW-0812">Transmembrane</keyword>
<sequence>MSWAAHELESYLLHRHVKTKASFLAILTGCLAPDMLTKLPVYGIELGNLVIRPDDPWEYHRGWPGAGFTHSLMFAVVLGLLTLWVFRSREWALGLFVGTSAHVLTDVFDSVGTMLFFPFTTQQYSTGMWAYAAQAGRYGDAAAYYGSLGLVWDLFWLTLALLGFKALRARYFFDEVVTSDPAWGWLRRRLHLSDRVLLALYRAYFVYGACRIFGWSIWVHLVEGAPMDWTWGGPYWVDKVTLAPTPLPELAANTAVGMAGFVAAGWLLWLLVGRRLWEAADPEHRR</sequence>
<protein>
    <submittedName>
        <fullName evidence="2">Metal-dependent hydrolase</fullName>
    </submittedName>
</protein>
<dbReference type="Proteomes" id="UP001183420">
    <property type="component" value="Unassembled WGS sequence"/>
</dbReference>
<dbReference type="GO" id="GO:0016787">
    <property type="term" value="F:hydrolase activity"/>
    <property type="evidence" value="ECO:0007669"/>
    <property type="project" value="UniProtKB-KW"/>
</dbReference>
<feature type="transmembrane region" description="Helical" evidence="1">
    <location>
        <begin position="93"/>
        <end position="119"/>
    </location>
</feature>
<evidence type="ECO:0000313" key="3">
    <source>
        <dbReference type="Proteomes" id="UP001183420"/>
    </source>
</evidence>